<evidence type="ECO:0000313" key="2">
    <source>
        <dbReference type="EMBL" id="KAK0519110.1"/>
    </source>
</evidence>
<feature type="compositionally biased region" description="Acidic residues" evidence="1">
    <location>
        <begin position="295"/>
        <end position="338"/>
    </location>
</feature>
<keyword evidence="3" id="KW-1185">Reference proteome</keyword>
<protein>
    <submittedName>
        <fullName evidence="2">Uncharacterized protein</fullName>
    </submittedName>
</protein>
<accession>A0AAN6JGM1</accession>
<name>A0AAN6JGM1_9BASI</name>
<gene>
    <name evidence="2" type="ORF">OC842_007555</name>
</gene>
<feature type="compositionally biased region" description="Polar residues" evidence="1">
    <location>
        <begin position="346"/>
        <end position="358"/>
    </location>
</feature>
<feature type="region of interest" description="Disordered" evidence="1">
    <location>
        <begin position="62"/>
        <end position="81"/>
    </location>
</feature>
<dbReference type="AlphaFoldDB" id="A0AAN6JGM1"/>
<feature type="compositionally biased region" description="Acidic residues" evidence="1">
    <location>
        <begin position="253"/>
        <end position="266"/>
    </location>
</feature>
<organism evidence="2 3">
    <name type="scientific">Tilletia horrida</name>
    <dbReference type="NCBI Taxonomy" id="155126"/>
    <lineage>
        <taxon>Eukaryota</taxon>
        <taxon>Fungi</taxon>
        <taxon>Dikarya</taxon>
        <taxon>Basidiomycota</taxon>
        <taxon>Ustilaginomycotina</taxon>
        <taxon>Exobasidiomycetes</taxon>
        <taxon>Tilletiales</taxon>
        <taxon>Tilletiaceae</taxon>
        <taxon>Tilletia</taxon>
    </lineage>
</organism>
<reference evidence="2" key="1">
    <citation type="journal article" date="2023" name="PhytoFront">
        <title>Draft Genome Resources of Seven Strains of Tilletia horrida, Causal Agent of Kernel Smut of Rice.</title>
        <authorList>
            <person name="Khanal S."/>
            <person name="Antony Babu S."/>
            <person name="Zhou X.G."/>
        </authorList>
    </citation>
    <scope>NUCLEOTIDE SEQUENCE</scope>
    <source>
        <strain evidence="2">TX3</strain>
    </source>
</reference>
<evidence type="ECO:0000313" key="3">
    <source>
        <dbReference type="Proteomes" id="UP001176521"/>
    </source>
</evidence>
<feature type="compositionally biased region" description="Low complexity" evidence="1">
    <location>
        <begin position="127"/>
        <end position="151"/>
    </location>
</feature>
<comment type="caution">
    <text evidence="2">The sequence shown here is derived from an EMBL/GenBank/DDBJ whole genome shotgun (WGS) entry which is preliminary data.</text>
</comment>
<proteinExistence type="predicted"/>
<dbReference type="Proteomes" id="UP001176521">
    <property type="component" value="Unassembled WGS sequence"/>
</dbReference>
<feature type="compositionally biased region" description="Basic and acidic residues" evidence="1">
    <location>
        <begin position="281"/>
        <end position="294"/>
    </location>
</feature>
<feature type="region of interest" description="Disordered" evidence="1">
    <location>
        <begin position="114"/>
        <end position="386"/>
    </location>
</feature>
<feature type="compositionally biased region" description="Pro residues" evidence="1">
    <location>
        <begin position="16"/>
        <end position="27"/>
    </location>
</feature>
<dbReference type="EMBL" id="JAPDMQ010001079">
    <property type="protein sequence ID" value="KAK0519110.1"/>
    <property type="molecule type" value="Genomic_DNA"/>
</dbReference>
<evidence type="ECO:0000256" key="1">
    <source>
        <dbReference type="SAM" id="MobiDB-lite"/>
    </source>
</evidence>
<sequence length="386" mass="41271">MPSLLSAPSRPVAQSPIPPPPPPPPPATTSSSSASRKGKAKAATQIVFAYPPCDASGADTCQRCGTRHKGGEPSASNRSRYANVKNWRYTQGKGSTRMCHACAYVYFRQLKATANTSSDSAPPPSGTPGTQLGLDLTGTGQATSSTQAAASRVGDEGPGVGAGDDAHGGGTPELEDEYRPDGPKDDEADPVAELRASPARERRRHGEARAETETETETATALANTRKRKRVQLVVESSDTDDMDQAKEKAEESSDEEEEEEEEEEGEGGHSNSAYEEEEEKATGEEDTDVRLNEKDEDAEEPVDEEDGEGGPYVEDEEARQVTEIDEEDENEEDEEEVGFLVGTQARATSMETTTSASVLGDASPARPRTRSGLRPNPTRSKRATQ</sequence>
<feature type="region of interest" description="Disordered" evidence="1">
    <location>
        <begin position="1"/>
        <end position="42"/>
    </location>
</feature>